<proteinExistence type="predicted"/>
<reference evidence="1" key="1">
    <citation type="journal article" date="2020" name="Stud. Mycol.">
        <title>101 Dothideomycetes genomes: a test case for predicting lifestyles and emergence of pathogens.</title>
        <authorList>
            <person name="Haridas S."/>
            <person name="Albert R."/>
            <person name="Binder M."/>
            <person name="Bloem J."/>
            <person name="Labutti K."/>
            <person name="Salamov A."/>
            <person name="Andreopoulos B."/>
            <person name="Baker S."/>
            <person name="Barry K."/>
            <person name="Bills G."/>
            <person name="Bluhm B."/>
            <person name="Cannon C."/>
            <person name="Castanera R."/>
            <person name="Culley D."/>
            <person name="Daum C."/>
            <person name="Ezra D."/>
            <person name="Gonzalez J."/>
            <person name="Henrissat B."/>
            <person name="Kuo A."/>
            <person name="Liang C."/>
            <person name="Lipzen A."/>
            <person name="Lutzoni F."/>
            <person name="Magnuson J."/>
            <person name="Mondo S."/>
            <person name="Nolan M."/>
            <person name="Ohm R."/>
            <person name="Pangilinan J."/>
            <person name="Park H.-J."/>
            <person name="Ramirez L."/>
            <person name="Alfaro M."/>
            <person name="Sun H."/>
            <person name="Tritt A."/>
            <person name="Yoshinaga Y."/>
            <person name="Zwiers L.-H."/>
            <person name="Turgeon B."/>
            <person name="Goodwin S."/>
            <person name="Spatafora J."/>
            <person name="Crous P."/>
            <person name="Grigoriev I."/>
        </authorList>
    </citation>
    <scope>NUCLEOTIDE SEQUENCE</scope>
    <source>
        <strain evidence="1">CBS 113818</strain>
    </source>
</reference>
<evidence type="ECO:0000313" key="1">
    <source>
        <dbReference type="EMBL" id="KAF2830263.1"/>
    </source>
</evidence>
<sequence length="197" mass="22530">MEVKFSLRQLDQWHTCAVGELLNFATRLSATFESQDKPSYPVLLLDELMSLRFLQMRPLGTVKIVWGEFANKYTLSSEEVHSNSIDGEPQYKEILVIAVIYRFNVYLEIKLEERRDKALIEQVPPLLEYAFLHEYGLKTGVHRDMGGYRGLAPQPRIKSKSSMGKPEHKLMAKHPSQSCGVRRQLASCPPALCSSWC</sequence>
<protein>
    <submittedName>
        <fullName evidence="1">Uncharacterized protein</fullName>
    </submittedName>
</protein>
<evidence type="ECO:0000313" key="2">
    <source>
        <dbReference type="Proteomes" id="UP000799424"/>
    </source>
</evidence>
<name>A0A6A7AAT3_9PLEO</name>
<accession>A0A6A7AAT3</accession>
<gene>
    <name evidence="1" type="ORF">CC86DRAFT_379703</name>
</gene>
<keyword evidence="2" id="KW-1185">Reference proteome</keyword>
<dbReference type="Proteomes" id="UP000799424">
    <property type="component" value="Unassembled WGS sequence"/>
</dbReference>
<dbReference type="EMBL" id="MU006220">
    <property type="protein sequence ID" value="KAF2830263.1"/>
    <property type="molecule type" value="Genomic_DNA"/>
</dbReference>
<organism evidence="1 2">
    <name type="scientific">Ophiobolus disseminans</name>
    <dbReference type="NCBI Taxonomy" id="1469910"/>
    <lineage>
        <taxon>Eukaryota</taxon>
        <taxon>Fungi</taxon>
        <taxon>Dikarya</taxon>
        <taxon>Ascomycota</taxon>
        <taxon>Pezizomycotina</taxon>
        <taxon>Dothideomycetes</taxon>
        <taxon>Pleosporomycetidae</taxon>
        <taxon>Pleosporales</taxon>
        <taxon>Pleosporineae</taxon>
        <taxon>Phaeosphaeriaceae</taxon>
        <taxon>Ophiobolus</taxon>
    </lineage>
</organism>
<dbReference type="AlphaFoldDB" id="A0A6A7AAT3"/>